<accession>A0A6A7Y781</accession>
<proteinExistence type="predicted"/>
<dbReference type="RefSeq" id="WP_153483666.1">
    <property type="nucleotide sequence ID" value="NZ_VWNA01000001.1"/>
</dbReference>
<evidence type="ECO:0000256" key="1">
    <source>
        <dbReference type="SAM" id="MobiDB-lite"/>
    </source>
</evidence>
<dbReference type="Proteomes" id="UP000332515">
    <property type="component" value="Unassembled WGS sequence"/>
</dbReference>
<sequence>MTRKPVVRAKPAPAATDQPQAEHRSTEPNRNKHPAPGRPTDAAEQPAAGPHATESLTNHDSTPGAGTLPDGATDDVETGTG</sequence>
<name>A0A6A7Y781_9HYPH</name>
<comment type="caution">
    <text evidence="2">The sequence shown here is derived from an EMBL/GenBank/DDBJ whole genome shotgun (WGS) entry which is preliminary data.</text>
</comment>
<feature type="compositionally biased region" description="Acidic residues" evidence="1">
    <location>
        <begin position="72"/>
        <end position="81"/>
    </location>
</feature>
<protein>
    <submittedName>
        <fullName evidence="2">Uncharacterized protein</fullName>
    </submittedName>
</protein>
<feature type="region of interest" description="Disordered" evidence="1">
    <location>
        <begin position="1"/>
        <end position="81"/>
    </location>
</feature>
<gene>
    <name evidence="2" type="ORF">F0357_15145</name>
</gene>
<dbReference type="AlphaFoldDB" id="A0A6A7Y781"/>
<evidence type="ECO:0000313" key="3">
    <source>
        <dbReference type="Proteomes" id="UP000332515"/>
    </source>
</evidence>
<keyword evidence="3" id="KW-1185">Reference proteome</keyword>
<reference evidence="2 3" key="1">
    <citation type="submission" date="2019-09" db="EMBL/GenBank/DDBJ databases">
        <title>Segnochrobactrum spirostomi gen. nov., sp. nov., isolated from the ciliate Spirostomum cf. yagiui and description of a novel family, Segnochrobactraceae fam. nov. within the order Rhizobiales of the class Alphaproteobacteria.</title>
        <authorList>
            <person name="Akter S."/>
            <person name="Shazib S.U.A."/>
            <person name="Shin M.K."/>
        </authorList>
    </citation>
    <scope>NUCLEOTIDE SEQUENCE [LARGE SCALE GENOMIC DNA]</scope>
    <source>
        <strain evidence="2 3">Sp-1</strain>
    </source>
</reference>
<feature type="compositionally biased region" description="Basic and acidic residues" evidence="1">
    <location>
        <begin position="20"/>
        <end position="30"/>
    </location>
</feature>
<dbReference type="EMBL" id="VWNA01000001">
    <property type="protein sequence ID" value="MQT13951.1"/>
    <property type="molecule type" value="Genomic_DNA"/>
</dbReference>
<organism evidence="2 3">
    <name type="scientific">Segnochrobactrum spirostomi</name>
    <dbReference type="NCBI Taxonomy" id="2608987"/>
    <lineage>
        <taxon>Bacteria</taxon>
        <taxon>Pseudomonadati</taxon>
        <taxon>Pseudomonadota</taxon>
        <taxon>Alphaproteobacteria</taxon>
        <taxon>Hyphomicrobiales</taxon>
        <taxon>Segnochrobactraceae</taxon>
        <taxon>Segnochrobactrum</taxon>
    </lineage>
</organism>
<evidence type="ECO:0000313" key="2">
    <source>
        <dbReference type="EMBL" id="MQT13951.1"/>
    </source>
</evidence>